<dbReference type="STRING" id="349064.SAMN05660429_00209"/>
<dbReference type="AlphaFoldDB" id="A0A1H9YFM4"/>
<accession>A0A1H9YFM4</accession>
<comment type="function">
    <text evidence="9">Part of the tripartite ATP-independent periplasmic (TRAP) transport system.</text>
</comment>
<evidence type="ECO:0000313" key="12">
    <source>
        <dbReference type="Proteomes" id="UP000199308"/>
    </source>
</evidence>
<dbReference type="GO" id="GO:0022857">
    <property type="term" value="F:transmembrane transporter activity"/>
    <property type="evidence" value="ECO:0007669"/>
    <property type="project" value="UniProtKB-UniRule"/>
</dbReference>
<dbReference type="PANTHER" id="PTHR35011">
    <property type="entry name" value="2,3-DIKETO-L-GULONATE TRAP TRANSPORTER SMALL PERMEASE PROTEIN YIAM"/>
    <property type="match status" value="1"/>
</dbReference>
<comment type="similarity">
    <text evidence="8 9">Belongs to the TRAP transporter small permease family.</text>
</comment>
<sequence>MNIITALVHFLDRFSQLTGRVIAWFTLLMVVITFLIVVLRYGFNLGWIAMQESVLYFHGLVFLLGAAYTLKEDGHVRVDIFYQRFSDKGKAWVNLLGTLFLLLPFCVFVFTISFDYVASAWRIMEKSGEAGGLPFVYLSKSYLLLFAFALALQGLSELGKNTLILVKAKEA</sequence>
<comment type="subunit">
    <text evidence="9">The complex comprises the extracytoplasmic solute receptor protein and the two transmembrane proteins.</text>
</comment>
<name>A0A1H9YFM4_THASX</name>
<dbReference type="GO" id="GO:0005886">
    <property type="term" value="C:plasma membrane"/>
    <property type="evidence" value="ECO:0007669"/>
    <property type="project" value="UniProtKB-SubCell"/>
</dbReference>
<evidence type="ECO:0000256" key="5">
    <source>
        <dbReference type="ARBA" id="ARBA00022692"/>
    </source>
</evidence>
<feature type="transmembrane region" description="Helical" evidence="9">
    <location>
        <begin position="91"/>
        <end position="114"/>
    </location>
</feature>
<reference evidence="11 12" key="1">
    <citation type="submission" date="2016-10" db="EMBL/GenBank/DDBJ databases">
        <authorList>
            <person name="de Groot N.N."/>
        </authorList>
    </citation>
    <scope>NUCLEOTIDE SEQUENCE [LARGE SCALE GENOMIC DNA]</scope>
    <source>
        <strain evidence="11 12">DSM 19706</strain>
    </source>
</reference>
<feature type="transmembrane region" description="Helical" evidence="9">
    <location>
        <begin position="21"/>
        <end position="41"/>
    </location>
</feature>
<protein>
    <recommendedName>
        <fullName evidence="9">TRAP transporter small permease protein</fullName>
    </recommendedName>
</protein>
<dbReference type="InterPro" id="IPR055348">
    <property type="entry name" value="DctQ"/>
</dbReference>
<dbReference type="InterPro" id="IPR007387">
    <property type="entry name" value="TRAP_DctQ"/>
</dbReference>
<organism evidence="11 12">
    <name type="scientific">Thalassotalea agarivorans</name>
    <name type="common">Thalassomonas agarivorans</name>
    <dbReference type="NCBI Taxonomy" id="349064"/>
    <lineage>
        <taxon>Bacteria</taxon>
        <taxon>Pseudomonadati</taxon>
        <taxon>Pseudomonadota</taxon>
        <taxon>Gammaproteobacteria</taxon>
        <taxon>Alteromonadales</taxon>
        <taxon>Colwelliaceae</taxon>
        <taxon>Thalassotalea</taxon>
    </lineage>
</organism>
<keyword evidence="6 9" id="KW-1133">Transmembrane helix</keyword>
<feature type="domain" description="Tripartite ATP-independent periplasmic transporters DctQ component" evidence="10">
    <location>
        <begin position="29"/>
        <end position="158"/>
    </location>
</feature>
<evidence type="ECO:0000256" key="3">
    <source>
        <dbReference type="ARBA" id="ARBA00022475"/>
    </source>
</evidence>
<dbReference type="EMBL" id="FOHK01000001">
    <property type="protein sequence ID" value="SES67823.1"/>
    <property type="molecule type" value="Genomic_DNA"/>
</dbReference>
<evidence type="ECO:0000256" key="9">
    <source>
        <dbReference type="RuleBase" id="RU369079"/>
    </source>
</evidence>
<dbReference type="Pfam" id="PF04290">
    <property type="entry name" value="DctQ"/>
    <property type="match status" value="1"/>
</dbReference>
<gene>
    <name evidence="11" type="ORF">SAMN05660429_00209</name>
</gene>
<evidence type="ECO:0000256" key="8">
    <source>
        <dbReference type="ARBA" id="ARBA00038436"/>
    </source>
</evidence>
<evidence type="ECO:0000256" key="1">
    <source>
        <dbReference type="ARBA" id="ARBA00004429"/>
    </source>
</evidence>
<dbReference type="OrthoDB" id="9795655at2"/>
<dbReference type="Proteomes" id="UP000199308">
    <property type="component" value="Unassembled WGS sequence"/>
</dbReference>
<keyword evidence="5 9" id="KW-0812">Transmembrane</keyword>
<evidence type="ECO:0000256" key="6">
    <source>
        <dbReference type="ARBA" id="ARBA00022989"/>
    </source>
</evidence>
<dbReference type="PANTHER" id="PTHR35011:SF4">
    <property type="entry name" value="SLL1102 PROTEIN"/>
    <property type="match status" value="1"/>
</dbReference>
<keyword evidence="3" id="KW-1003">Cell membrane</keyword>
<keyword evidence="12" id="KW-1185">Reference proteome</keyword>
<evidence type="ECO:0000256" key="4">
    <source>
        <dbReference type="ARBA" id="ARBA00022519"/>
    </source>
</evidence>
<feature type="transmembrane region" description="Helical" evidence="9">
    <location>
        <begin position="134"/>
        <end position="152"/>
    </location>
</feature>
<feature type="transmembrane region" description="Helical" evidence="9">
    <location>
        <begin position="53"/>
        <end position="70"/>
    </location>
</feature>
<keyword evidence="4 9" id="KW-0997">Cell inner membrane</keyword>
<evidence type="ECO:0000313" key="11">
    <source>
        <dbReference type="EMBL" id="SES67823.1"/>
    </source>
</evidence>
<keyword evidence="2 9" id="KW-0813">Transport</keyword>
<evidence type="ECO:0000259" key="10">
    <source>
        <dbReference type="Pfam" id="PF04290"/>
    </source>
</evidence>
<keyword evidence="7 9" id="KW-0472">Membrane</keyword>
<comment type="subcellular location">
    <subcellularLocation>
        <location evidence="1 9">Cell inner membrane</location>
        <topology evidence="1 9">Multi-pass membrane protein</topology>
    </subcellularLocation>
</comment>
<proteinExistence type="inferred from homology"/>
<evidence type="ECO:0000256" key="7">
    <source>
        <dbReference type="ARBA" id="ARBA00023136"/>
    </source>
</evidence>
<dbReference type="RefSeq" id="WP_093326917.1">
    <property type="nucleotide sequence ID" value="NZ_AP027363.1"/>
</dbReference>
<evidence type="ECO:0000256" key="2">
    <source>
        <dbReference type="ARBA" id="ARBA00022448"/>
    </source>
</evidence>